<dbReference type="InterPro" id="IPR024084">
    <property type="entry name" value="IsoPropMal-DH-like_dom"/>
</dbReference>
<dbReference type="PANTHER" id="PTHR11835">
    <property type="entry name" value="DECARBOXYLATING DEHYDROGENASES-ISOCITRATE, ISOPROPYLMALATE, TARTRATE"/>
    <property type="match status" value="1"/>
</dbReference>
<proteinExistence type="inferred from homology"/>
<dbReference type="AlphaFoldDB" id="A0A674PB99"/>
<evidence type="ECO:0000256" key="7">
    <source>
        <dbReference type="ARBA" id="ARBA00037577"/>
    </source>
</evidence>
<evidence type="ECO:0000259" key="11">
    <source>
        <dbReference type="SMART" id="SM01329"/>
    </source>
</evidence>
<dbReference type="GO" id="GO:0006099">
    <property type="term" value="P:tricarboxylic acid cycle"/>
    <property type="evidence" value="ECO:0007669"/>
    <property type="project" value="UniProtKB-KW"/>
</dbReference>
<dbReference type="GO" id="GO:0051287">
    <property type="term" value="F:NAD binding"/>
    <property type="evidence" value="ECO:0007669"/>
    <property type="project" value="InterPro"/>
</dbReference>
<dbReference type="GeneTree" id="ENSGT00950000182989"/>
<dbReference type="Ensembl" id="ENSTRUT00000084810.1">
    <property type="protein sequence ID" value="ENSTRUP00000082888.1"/>
    <property type="gene ID" value="ENSTRUG00000012598.3"/>
</dbReference>
<comment type="catalytic activity">
    <reaction evidence="6">
        <text>D-threo-isocitrate + NAD(+) = 2-oxoglutarate + CO2 + NADH</text>
        <dbReference type="Rhea" id="RHEA:23632"/>
        <dbReference type="ChEBI" id="CHEBI:15562"/>
        <dbReference type="ChEBI" id="CHEBI:16526"/>
        <dbReference type="ChEBI" id="CHEBI:16810"/>
        <dbReference type="ChEBI" id="CHEBI:57540"/>
        <dbReference type="ChEBI" id="CHEBI:57945"/>
        <dbReference type="EC" id="1.1.1.41"/>
    </reaction>
    <physiologicalReaction direction="left-to-right" evidence="6">
        <dbReference type="Rhea" id="RHEA:23633"/>
    </physiologicalReaction>
</comment>
<dbReference type="PANTHER" id="PTHR11835:SF34">
    <property type="entry name" value="ISOCITRATE DEHYDROGENASE [NAD] SUBUNIT ALPHA, MITOCHONDRIAL"/>
    <property type="match status" value="1"/>
</dbReference>
<evidence type="ECO:0000256" key="8">
    <source>
        <dbReference type="ARBA" id="ARBA00040843"/>
    </source>
</evidence>
<dbReference type="Pfam" id="PF00180">
    <property type="entry name" value="Iso_dh"/>
    <property type="match status" value="1"/>
</dbReference>
<dbReference type="Proteomes" id="UP000005226">
    <property type="component" value="Chromosome 9"/>
</dbReference>
<evidence type="ECO:0000256" key="1">
    <source>
        <dbReference type="ARBA" id="ARBA00007769"/>
    </source>
</evidence>
<dbReference type="GO" id="GO:0004449">
    <property type="term" value="F:isocitrate dehydrogenase (NAD+) activity"/>
    <property type="evidence" value="ECO:0007669"/>
    <property type="project" value="UniProtKB-EC"/>
</dbReference>
<comment type="function">
    <text evidence="7">Catalytic subunit of the enzyme which catalyzes the decarboxylation of isocitrate (ICT) into alpha-ketoglutarate. The heterodimer composed of the alpha (IDH3A) and beta (IDH3B) subunits and the heterodimer composed of the alpha (IDH3A) and gamma (IDH3G) subunits, have considerable basal activity but the full activity of the heterotetramer (containing two subunits of IDH3A, one of IDH3B and one of IDH3G) requires the assembly and cooperative function of both heterodimers.</text>
</comment>
<evidence type="ECO:0000256" key="4">
    <source>
        <dbReference type="ARBA" id="ARBA00022532"/>
    </source>
</evidence>
<feature type="domain" description="Isopropylmalate dehydrogenase-like" evidence="11">
    <location>
        <begin position="1"/>
        <end position="154"/>
    </location>
</feature>
<comment type="subunit">
    <text evidence="2">Heterooligomer of subunits alpha (IDH3A), beta (IDH3B), and gamma (IDH3G) in the apparent ratio of 2:1:1. The heterodimer containing one IDH3A and one IDH3B subunit and the heterodimer containing one IDH3A and one IDH3G subunit assemble into a heterotetramer (which contains two subunits of IDH3A, one of IDH3B and one of IDH3G) and further into the heterooctamer.</text>
</comment>
<reference evidence="12 13" key="1">
    <citation type="journal article" date="2011" name="Genome Biol. Evol.">
        <title>Integration of the genetic map and genome assembly of fugu facilitates insights into distinct features of genome evolution in teleosts and mammals.</title>
        <authorList>
            <person name="Kai W."/>
            <person name="Kikuchi K."/>
            <person name="Tohari S."/>
            <person name="Chew A.K."/>
            <person name="Tay A."/>
            <person name="Fujiwara A."/>
            <person name="Hosoya S."/>
            <person name="Suetake H."/>
            <person name="Naruse K."/>
            <person name="Brenner S."/>
            <person name="Suzuki Y."/>
            <person name="Venkatesh B."/>
        </authorList>
    </citation>
    <scope>NUCLEOTIDE SEQUENCE [LARGE SCALE GENOMIC DNA]</scope>
</reference>
<dbReference type="SMART" id="SM01329">
    <property type="entry name" value="Iso_dh"/>
    <property type="match status" value="1"/>
</dbReference>
<evidence type="ECO:0000256" key="9">
    <source>
        <dbReference type="ARBA" id="ARBA00042642"/>
    </source>
</evidence>
<dbReference type="GO" id="GO:0006102">
    <property type="term" value="P:isocitrate metabolic process"/>
    <property type="evidence" value="ECO:0007669"/>
    <property type="project" value="TreeGrafter"/>
</dbReference>
<gene>
    <name evidence="12" type="primary">idh3a</name>
</gene>
<organism evidence="12 13">
    <name type="scientific">Takifugu rubripes</name>
    <name type="common">Japanese pufferfish</name>
    <name type="synonym">Fugu rubripes</name>
    <dbReference type="NCBI Taxonomy" id="31033"/>
    <lineage>
        <taxon>Eukaryota</taxon>
        <taxon>Metazoa</taxon>
        <taxon>Chordata</taxon>
        <taxon>Craniata</taxon>
        <taxon>Vertebrata</taxon>
        <taxon>Euteleostomi</taxon>
        <taxon>Actinopterygii</taxon>
        <taxon>Neopterygii</taxon>
        <taxon>Teleostei</taxon>
        <taxon>Neoteleostei</taxon>
        <taxon>Acanthomorphata</taxon>
        <taxon>Eupercaria</taxon>
        <taxon>Tetraodontiformes</taxon>
        <taxon>Tetradontoidea</taxon>
        <taxon>Tetraodontidae</taxon>
        <taxon>Takifugu</taxon>
    </lineage>
</organism>
<protein>
    <recommendedName>
        <fullName evidence="8">Isocitrate dehydrogenase [NAD] subunit alpha, mitochondrial</fullName>
        <ecNumber evidence="3">1.1.1.41</ecNumber>
    </recommendedName>
    <alternativeName>
        <fullName evidence="10">Isocitric dehydrogenase subunit alpha</fullName>
    </alternativeName>
    <alternativeName>
        <fullName evidence="9">NAD(+)-specific ICDH subunit alpha</fullName>
    </alternativeName>
</protein>
<evidence type="ECO:0000256" key="6">
    <source>
        <dbReference type="ARBA" id="ARBA00037023"/>
    </source>
</evidence>
<dbReference type="InterPro" id="IPR019818">
    <property type="entry name" value="IsoCit/isopropylmalate_DH_CS"/>
</dbReference>
<reference evidence="12" key="2">
    <citation type="submission" date="2025-08" db="UniProtKB">
        <authorList>
            <consortium name="Ensembl"/>
        </authorList>
    </citation>
    <scope>IDENTIFICATION</scope>
</reference>
<dbReference type="EC" id="1.1.1.41" evidence="3"/>
<dbReference type="SUPFAM" id="SSF53659">
    <property type="entry name" value="Isocitrate/Isopropylmalate dehydrogenase-like"/>
    <property type="match status" value="1"/>
</dbReference>
<evidence type="ECO:0000256" key="10">
    <source>
        <dbReference type="ARBA" id="ARBA00042862"/>
    </source>
</evidence>
<evidence type="ECO:0000256" key="2">
    <source>
        <dbReference type="ARBA" id="ARBA00011525"/>
    </source>
</evidence>
<accession>A0A674PB99</accession>
<evidence type="ECO:0000313" key="13">
    <source>
        <dbReference type="Proteomes" id="UP000005226"/>
    </source>
</evidence>
<dbReference type="Gene3D" id="3.40.718.10">
    <property type="entry name" value="Isopropylmalate Dehydrogenase"/>
    <property type="match status" value="1"/>
</dbReference>
<dbReference type="PROSITE" id="PS00470">
    <property type="entry name" value="IDH_IMDH"/>
    <property type="match status" value="1"/>
</dbReference>
<evidence type="ECO:0000256" key="3">
    <source>
        <dbReference type="ARBA" id="ARBA00013012"/>
    </source>
</evidence>
<sequence length="162" mass="17348">MPETTRGAVSQLCIRLISCKLYSLRLCLHNLTFSMVQDPSQFDVLVMPNLYGDILSDLCAGLIGGLGVTPSGNIGANGVAIFESVHGTAPDIAGKDLANPTALLLSAVMMLRHMGLHGHAKRIEAACFDTIRDEKVRTKDLGGNSKCSEFTAAICQRVKDMN</sequence>
<evidence type="ECO:0000256" key="5">
    <source>
        <dbReference type="ARBA" id="ARBA00023002"/>
    </source>
</evidence>
<reference evidence="12" key="3">
    <citation type="submission" date="2025-09" db="UniProtKB">
        <authorList>
            <consortium name="Ensembl"/>
        </authorList>
    </citation>
    <scope>IDENTIFICATION</scope>
</reference>
<keyword evidence="4" id="KW-0816">Tricarboxylic acid cycle</keyword>
<dbReference type="GO" id="GO:0005739">
    <property type="term" value="C:mitochondrion"/>
    <property type="evidence" value="ECO:0007669"/>
    <property type="project" value="TreeGrafter"/>
</dbReference>
<name>A0A674PB99_TAKRU</name>
<keyword evidence="13" id="KW-1185">Reference proteome</keyword>
<keyword evidence="5" id="KW-0560">Oxidoreductase</keyword>
<evidence type="ECO:0000313" key="12">
    <source>
        <dbReference type="Ensembl" id="ENSTRUP00000082888.1"/>
    </source>
</evidence>
<dbReference type="GO" id="GO:0000287">
    <property type="term" value="F:magnesium ion binding"/>
    <property type="evidence" value="ECO:0007669"/>
    <property type="project" value="InterPro"/>
</dbReference>
<comment type="similarity">
    <text evidence="1">Belongs to the isocitrate and isopropylmalate dehydrogenases family.</text>
</comment>